<dbReference type="PATRIC" id="fig|1262449.3.peg.2969"/>
<accession>A0A0H3JBB8</accession>
<evidence type="ECO:0000256" key="1">
    <source>
        <dbReference type="ARBA" id="ARBA00023231"/>
    </source>
</evidence>
<dbReference type="RefSeq" id="WP_003446431.1">
    <property type="nucleotide sequence ID" value="NZ_ANZB01000011.1"/>
</dbReference>
<dbReference type="eggNOG" id="COG2710">
    <property type="taxonomic scope" value="Bacteria"/>
</dbReference>
<keyword evidence="3" id="KW-0560">Oxidoreductase</keyword>
<dbReference type="PROSITE" id="PS00090">
    <property type="entry name" value="NITROGENASE_1_2"/>
    <property type="match status" value="1"/>
</dbReference>
<dbReference type="PANTHER" id="PTHR42956">
    <property type="entry name" value="NITROGENASE IRON-MOLYBDENUM COFACTOR BIOSYNTHESIS PROTEIN NIFE"/>
    <property type="match status" value="1"/>
</dbReference>
<dbReference type="InterPro" id="IPR049939">
    <property type="entry name" value="NifE-like"/>
</dbReference>
<dbReference type="EMBL" id="CP009268">
    <property type="protein sequence ID" value="AJA53443.1"/>
    <property type="molecule type" value="Genomic_DNA"/>
</dbReference>
<evidence type="ECO:0000313" key="5">
    <source>
        <dbReference type="Proteomes" id="UP000028042"/>
    </source>
</evidence>
<keyword evidence="1" id="KW-0535">Nitrogen fixation</keyword>
<reference evidence="3 6" key="1">
    <citation type="journal article" date="2015" name="Genome Announc.">
        <title>Complete Genome Sequence of the Nitrogen-Fixing and Solvent-Producing Clostridium pasteurianum DSM 525.</title>
        <authorList>
            <person name="Poehlein A."/>
            <person name="Grosse-Honebrink A."/>
            <person name="Zhang Y."/>
            <person name="Minton N.P."/>
            <person name="Daniel R."/>
        </authorList>
    </citation>
    <scope>NUCLEOTIDE SEQUENCE [LARGE SCALE GENOMIC DNA]</scope>
    <source>
        <strain evidence="3">DSM 525</strain>
        <strain evidence="6">DSM 525 / ATCC 6013</strain>
    </source>
</reference>
<dbReference type="EC" id="1.18.6.1" evidence="3"/>
<reference evidence="4 5" key="3">
    <citation type="journal article" name="Genome Announc.">
        <title>Improved Draft Genome Sequence of Clostridium pasteurianum Strain ATCC 6013 (DSM 525) Using a Hybrid Next-Generation Sequencing Approach.</title>
        <authorList>
            <person name="Pyne M.E."/>
            <person name="Utturkar S."/>
            <person name="Brown S.D."/>
            <person name="Moo-Young M."/>
            <person name="Chung D.A."/>
            <person name="Chou C.P."/>
        </authorList>
    </citation>
    <scope>NUCLEOTIDE SEQUENCE [LARGE SCALE GENOMIC DNA]</scope>
    <source>
        <strain evidence="4 5">ATCC 6013</strain>
    </source>
</reference>
<feature type="domain" description="Nitrogenase/oxidoreductase component 1" evidence="2">
    <location>
        <begin position="63"/>
        <end position="455"/>
    </location>
</feature>
<dbReference type="KEGG" id="cpae:CPAST_c33890"/>
<dbReference type="AlphaFoldDB" id="A0A0H3JBB8"/>
<dbReference type="SUPFAM" id="SSF53807">
    <property type="entry name" value="Helical backbone' metal receptor"/>
    <property type="match status" value="1"/>
</dbReference>
<dbReference type="EMBL" id="JPGY02000001">
    <property type="protein sequence ID" value="KRU14532.1"/>
    <property type="molecule type" value="Genomic_DNA"/>
</dbReference>
<evidence type="ECO:0000313" key="3">
    <source>
        <dbReference type="EMBL" id="AJA53443.1"/>
    </source>
</evidence>
<evidence type="ECO:0000313" key="4">
    <source>
        <dbReference type="EMBL" id="KRU14532.1"/>
    </source>
</evidence>
<dbReference type="GeneID" id="93075493"/>
<organism evidence="3 6">
    <name type="scientific">Clostridium pasteurianum DSM 525 = ATCC 6013</name>
    <dbReference type="NCBI Taxonomy" id="1262449"/>
    <lineage>
        <taxon>Bacteria</taxon>
        <taxon>Bacillati</taxon>
        <taxon>Bacillota</taxon>
        <taxon>Clostridia</taxon>
        <taxon>Eubacteriales</taxon>
        <taxon>Clostridiaceae</taxon>
        <taxon>Clostridium</taxon>
    </lineage>
</organism>
<dbReference type="Pfam" id="PF00148">
    <property type="entry name" value="Oxidored_nitro"/>
    <property type="match status" value="1"/>
</dbReference>
<gene>
    <name evidence="3" type="primary">nifD6</name>
    <name evidence="3" type="ORF">CLPA_c33890</name>
    <name evidence="4" type="ORF">CP6013_03791</name>
</gene>
<dbReference type="GO" id="GO:0016163">
    <property type="term" value="F:nitrogenase activity"/>
    <property type="evidence" value="ECO:0007669"/>
    <property type="project" value="UniProtKB-EC"/>
</dbReference>
<sequence length="489" mass="54463">MGYNGVNIEKTSVEIREKRLNSINGYEGTASDLCKSYDNKTLCNRNRSFTQCTTCSADQVMNQLSCIQDAAIVEHGPAGCSGDIPRRNLVNRSGRRARNIPVANVQYINTNLMEKDTIYGGLKKLENAIREAKNRFDPKAIFVTTTCASAIIGDDIESVTDKIEEEIGIPVVAIYCEGFRSRIWATGFDASYHGILRKLVKPAVKRQSDVVNIINFHGTDVFSPLFAKIGLKVNYIVPFTTIEQLSNISEAAATLQICSSLGTYLAAGLEKYFGVPEVKAPGPYGAAGFNAWIRELGKIVHKEEEVEKLIEEEKNRTAPRIAELREKLAGKKVFIGAGSAYAHGIIAIVKELGMELVSASTWHHDPIFDNFDKKADTLRSALENYGDFKISVCNKQSYELVSMLYKYKPDIYIGRHTGTIWATKLGIPSFLSLDEHYGVGYQGLINYGELILDTISNTSFVKGIAAHNKLPYTDWWLKQETFKFMEESK</sequence>
<dbReference type="Proteomes" id="UP000030905">
    <property type="component" value="Chromosome"/>
</dbReference>
<name>A0A0H3JBB8_CLOPA</name>
<dbReference type="PANTHER" id="PTHR42956:SF1">
    <property type="entry name" value="NITROGENASE IRON-MOLYBDENUM COFACTOR BIOSYNTHESIS PROTEIN NIFE"/>
    <property type="match status" value="1"/>
</dbReference>
<dbReference type="Gene3D" id="3.40.50.1980">
    <property type="entry name" value="Nitrogenase molybdenum iron protein domain"/>
    <property type="match status" value="3"/>
</dbReference>
<dbReference type="Proteomes" id="UP000028042">
    <property type="component" value="Unassembled WGS sequence"/>
</dbReference>
<dbReference type="InterPro" id="IPR000510">
    <property type="entry name" value="Nase/OxRdtase_comp1"/>
</dbReference>
<evidence type="ECO:0000313" key="6">
    <source>
        <dbReference type="Proteomes" id="UP000030905"/>
    </source>
</evidence>
<dbReference type="KEGG" id="cpat:CLPA_c33890"/>
<keyword evidence="6" id="KW-1185">Reference proteome</keyword>
<proteinExistence type="predicted"/>
<reference evidence="4" key="2">
    <citation type="submission" date="2015-10" db="EMBL/GenBank/DDBJ databases">
        <title>Improved Draft Genome Sequence of Clostridium pasteurianum Strain ATCC 6013 (DSM 525) Using a Hybrid Next-Generation Sequencing Approach.</title>
        <authorList>
            <person name="Pyne M.E."/>
            <person name="Utturkar S.M."/>
            <person name="Brown S.D."/>
            <person name="Moo-Young M."/>
            <person name="Chung D.A."/>
            <person name="Chou P.C."/>
        </authorList>
    </citation>
    <scope>NUCLEOTIDE SEQUENCE</scope>
    <source>
        <strain evidence="4">ATCC 6013</strain>
    </source>
</reference>
<evidence type="ECO:0000259" key="2">
    <source>
        <dbReference type="Pfam" id="PF00148"/>
    </source>
</evidence>
<protein>
    <submittedName>
        <fullName evidence="3">Nitrogenase molybdenum-iron protein alpha chain</fullName>
        <ecNumber evidence="3">1.18.6.1</ecNumber>
    </submittedName>
    <submittedName>
        <fullName evidence="4">Oxidoreductase/nitrogenase component 1</fullName>
    </submittedName>
</protein>
<dbReference type="InterPro" id="IPR000318">
    <property type="entry name" value="Nase_comp1_CS"/>
</dbReference>